<dbReference type="Pfam" id="PF01531">
    <property type="entry name" value="Glyco_transf_11"/>
    <property type="match status" value="1"/>
</dbReference>
<dbReference type="CDD" id="cd11301">
    <property type="entry name" value="Fut1_Fut2_like"/>
    <property type="match status" value="1"/>
</dbReference>
<proteinExistence type="predicted"/>
<name>A0A6C0I8D3_9ZZZZ</name>
<dbReference type="InterPro" id="IPR002516">
    <property type="entry name" value="Glyco_trans_11"/>
</dbReference>
<protein>
    <recommendedName>
        <fullName evidence="4">Glycosyltransferase</fullName>
    </recommendedName>
</protein>
<accession>A0A6C0I8D3</accession>
<dbReference type="GO" id="GO:0008107">
    <property type="term" value="F:galactoside 2-alpha-L-fucosyltransferase activity"/>
    <property type="evidence" value="ECO:0007669"/>
    <property type="project" value="InterPro"/>
</dbReference>
<sequence>MLTCNLQGGLGNQLFQIFTTIAYSLKTNQSFFFINQHQLTNERDAKNGTTVRYTYWETFLSGLKPFIRSQDKLPKLDLWFKEQSFQYDASILLNLLNNQQKVKMLVGYFQSYKYFDSYKKAIFKLIKIEVKQLATYTIHSPGINFETTISMHFRLGDYKKLQDYHPVLPTDYYINALNLVLNQRPTNKPIRTVLYFCEDGDFEEVLEKITLLQSMFPYLIFERADNTLDDWEQMILMSLCNNNIIANSTFSWWGAYFNPNPTKTVCYPGNWFGPKAGHDICDMFPDDWTQI</sequence>
<dbReference type="PANTHER" id="PTHR11927:SF9">
    <property type="entry name" value="L-FUCOSYLTRANSFERASE"/>
    <property type="match status" value="1"/>
</dbReference>
<dbReference type="GO" id="GO:0016020">
    <property type="term" value="C:membrane"/>
    <property type="evidence" value="ECO:0007669"/>
    <property type="project" value="InterPro"/>
</dbReference>
<dbReference type="EMBL" id="MN740119">
    <property type="protein sequence ID" value="QHT88586.1"/>
    <property type="molecule type" value="Genomic_DNA"/>
</dbReference>
<reference evidence="3" key="1">
    <citation type="journal article" date="2020" name="Nature">
        <title>Giant virus diversity and host interactions through global metagenomics.</title>
        <authorList>
            <person name="Schulz F."/>
            <person name="Roux S."/>
            <person name="Paez-Espino D."/>
            <person name="Jungbluth S."/>
            <person name="Walsh D.A."/>
            <person name="Denef V.J."/>
            <person name="McMahon K.D."/>
            <person name="Konstantinidis K.T."/>
            <person name="Eloe-Fadrosh E.A."/>
            <person name="Kyrpides N.C."/>
            <person name="Woyke T."/>
        </authorList>
    </citation>
    <scope>NUCLEOTIDE SEQUENCE</scope>
    <source>
        <strain evidence="3">GVMAG-M-3300023184-51</strain>
    </source>
</reference>
<organism evidence="3">
    <name type="scientific">viral metagenome</name>
    <dbReference type="NCBI Taxonomy" id="1070528"/>
    <lineage>
        <taxon>unclassified sequences</taxon>
        <taxon>metagenomes</taxon>
        <taxon>organismal metagenomes</taxon>
    </lineage>
</organism>
<evidence type="ECO:0000256" key="1">
    <source>
        <dbReference type="ARBA" id="ARBA00022676"/>
    </source>
</evidence>
<dbReference type="AlphaFoldDB" id="A0A6C0I8D3"/>
<evidence type="ECO:0000256" key="2">
    <source>
        <dbReference type="ARBA" id="ARBA00022679"/>
    </source>
</evidence>
<keyword evidence="2" id="KW-0808">Transferase</keyword>
<keyword evidence="1" id="KW-0328">Glycosyltransferase</keyword>
<dbReference type="GO" id="GO:0005975">
    <property type="term" value="P:carbohydrate metabolic process"/>
    <property type="evidence" value="ECO:0007669"/>
    <property type="project" value="InterPro"/>
</dbReference>
<evidence type="ECO:0008006" key="4">
    <source>
        <dbReference type="Google" id="ProtNLM"/>
    </source>
</evidence>
<dbReference type="PANTHER" id="PTHR11927">
    <property type="entry name" value="GALACTOSIDE 2-L-FUCOSYLTRANSFERASE"/>
    <property type="match status" value="1"/>
</dbReference>
<evidence type="ECO:0000313" key="3">
    <source>
        <dbReference type="EMBL" id="QHT88586.1"/>
    </source>
</evidence>